<feature type="domain" description="HMG box" evidence="8">
    <location>
        <begin position="117"/>
        <end position="194"/>
    </location>
</feature>
<protein>
    <recommendedName>
        <fullName evidence="8">HMG box domain-containing protein</fullName>
    </recommendedName>
</protein>
<dbReference type="InterPro" id="IPR050342">
    <property type="entry name" value="HMGB"/>
</dbReference>
<evidence type="ECO:0000313" key="10">
    <source>
        <dbReference type="Proteomes" id="UP001187531"/>
    </source>
</evidence>
<dbReference type="EMBL" id="JAVRJZ010000013">
    <property type="protein sequence ID" value="KAK2714495.1"/>
    <property type="molecule type" value="Genomic_DNA"/>
</dbReference>
<organism evidence="9 10">
    <name type="scientific">Artemia franciscana</name>
    <name type="common">Brine shrimp</name>
    <name type="synonym">Artemia sanfranciscana</name>
    <dbReference type="NCBI Taxonomy" id="6661"/>
    <lineage>
        <taxon>Eukaryota</taxon>
        <taxon>Metazoa</taxon>
        <taxon>Ecdysozoa</taxon>
        <taxon>Arthropoda</taxon>
        <taxon>Crustacea</taxon>
        <taxon>Branchiopoda</taxon>
        <taxon>Anostraca</taxon>
        <taxon>Artemiidae</taxon>
        <taxon>Artemia</taxon>
    </lineage>
</organism>
<dbReference type="PANTHER" id="PTHR48112">
    <property type="entry name" value="HIGH MOBILITY GROUP PROTEIN DSP1"/>
    <property type="match status" value="1"/>
</dbReference>
<evidence type="ECO:0000313" key="9">
    <source>
        <dbReference type="EMBL" id="KAK2714495.1"/>
    </source>
</evidence>
<dbReference type="InterPro" id="IPR009071">
    <property type="entry name" value="HMG_box_dom"/>
</dbReference>
<sequence length="207" mass="24514">MNIEILQKKLQAIEKRCNFWKKENERLVLRQKSLLWHLTKLQSERCLLVDRLKLHKDNYHSAAKNYYSYLKEEHLQVEEGNLISKGASKENEESSRSKKKMSGDNKRKDKWRSKDMPKKPNNPYVQFCLEQRSAIEEEHAAGNVSEQDDSKDKPSLMKILAGRWKQLPEEEKKVYTERYKIDKERYAVEKTQYSANKTTIQSSASVF</sequence>
<dbReference type="Pfam" id="PF00505">
    <property type="entry name" value="HMG_box"/>
    <property type="match status" value="1"/>
</dbReference>
<evidence type="ECO:0000256" key="4">
    <source>
        <dbReference type="ARBA" id="ARBA00023242"/>
    </source>
</evidence>
<name>A0AA88LAT1_ARTSF</name>
<feature type="DNA-binding region" description="HMG box" evidence="5">
    <location>
        <begin position="117"/>
        <end position="194"/>
    </location>
</feature>
<proteinExistence type="inferred from homology"/>
<keyword evidence="3 5" id="KW-0238">DNA-binding</keyword>
<evidence type="ECO:0000256" key="7">
    <source>
        <dbReference type="SAM" id="MobiDB-lite"/>
    </source>
</evidence>
<gene>
    <name evidence="9" type="ORF">QYM36_008900</name>
</gene>
<reference evidence="9" key="1">
    <citation type="submission" date="2023-07" db="EMBL/GenBank/DDBJ databases">
        <title>Chromosome-level genome assembly of Artemia franciscana.</title>
        <authorList>
            <person name="Jo E."/>
        </authorList>
    </citation>
    <scope>NUCLEOTIDE SEQUENCE</scope>
    <source>
        <tissue evidence="9">Whole body</tissue>
    </source>
</reference>
<keyword evidence="4 5" id="KW-0539">Nucleus</keyword>
<feature type="coiled-coil region" evidence="6">
    <location>
        <begin position="3"/>
        <end position="30"/>
    </location>
</feature>
<keyword evidence="6" id="KW-0175">Coiled coil</keyword>
<dbReference type="InterPro" id="IPR036910">
    <property type="entry name" value="HMG_box_dom_sf"/>
</dbReference>
<comment type="subcellular location">
    <subcellularLocation>
        <location evidence="1">Nucleus</location>
    </subcellularLocation>
</comment>
<dbReference type="GO" id="GO:0003677">
    <property type="term" value="F:DNA binding"/>
    <property type="evidence" value="ECO:0007669"/>
    <property type="project" value="UniProtKB-UniRule"/>
</dbReference>
<comment type="caution">
    <text evidence="9">The sequence shown here is derived from an EMBL/GenBank/DDBJ whole genome shotgun (WGS) entry which is preliminary data.</text>
</comment>
<dbReference type="SUPFAM" id="SSF47095">
    <property type="entry name" value="HMG-box"/>
    <property type="match status" value="1"/>
</dbReference>
<evidence type="ECO:0000256" key="2">
    <source>
        <dbReference type="ARBA" id="ARBA00008774"/>
    </source>
</evidence>
<evidence type="ECO:0000256" key="5">
    <source>
        <dbReference type="PROSITE-ProRule" id="PRU00267"/>
    </source>
</evidence>
<evidence type="ECO:0000256" key="3">
    <source>
        <dbReference type="ARBA" id="ARBA00023125"/>
    </source>
</evidence>
<dbReference type="Gene3D" id="1.10.30.10">
    <property type="entry name" value="High mobility group box domain"/>
    <property type="match status" value="1"/>
</dbReference>
<evidence type="ECO:0000256" key="6">
    <source>
        <dbReference type="SAM" id="Coils"/>
    </source>
</evidence>
<evidence type="ECO:0000259" key="8">
    <source>
        <dbReference type="PROSITE" id="PS50118"/>
    </source>
</evidence>
<feature type="compositionally biased region" description="Basic and acidic residues" evidence="7">
    <location>
        <begin position="87"/>
        <end position="118"/>
    </location>
</feature>
<feature type="region of interest" description="Disordered" evidence="7">
    <location>
        <begin position="82"/>
        <end position="123"/>
    </location>
</feature>
<dbReference type="AlphaFoldDB" id="A0AA88LAT1"/>
<comment type="similarity">
    <text evidence="2">Belongs to the HMGB family.</text>
</comment>
<dbReference type="SMART" id="SM00398">
    <property type="entry name" value="HMG"/>
    <property type="match status" value="1"/>
</dbReference>
<dbReference type="GO" id="GO:0005634">
    <property type="term" value="C:nucleus"/>
    <property type="evidence" value="ECO:0007669"/>
    <property type="project" value="UniProtKB-SubCell"/>
</dbReference>
<dbReference type="PROSITE" id="PS50118">
    <property type="entry name" value="HMG_BOX_2"/>
    <property type="match status" value="1"/>
</dbReference>
<accession>A0AA88LAT1</accession>
<dbReference type="Proteomes" id="UP001187531">
    <property type="component" value="Unassembled WGS sequence"/>
</dbReference>
<keyword evidence="10" id="KW-1185">Reference proteome</keyword>
<dbReference type="PANTHER" id="PTHR48112:SF32">
    <property type="entry name" value="HIGH MOBILITY GROUP PROTEIN B3"/>
    <property type="match status" value="1"/>
</dbReference>
<evidence type="ECO:0000256" key="1">
    <source>
        <dbReference type="ARBA" id="ARBA00004123"/>
    </source>
</evidence>